<dbReference type="Pfam" id="PF21906">
    <property type="entry name" value="WHD_NrtR"/>
    <property type="match status" value="1"/>
</dbReference>
<gene>
    <name evidence="4" type="ORF">FDG2_3018</name>
</gene>
<feature type="region of interest" description="Disordered" evidence="2">
    <location>
        <begin position="1"/>
        <end position="21"/>
    </location>
</feature>
<evidence type="ECO:0000259" key="3">
    <source>
        <dbReference type="PROSITE" id="PS51462"/>
    </source>
</evidence>
<name>A0A1C3NYV2_9ACTN</name>
<dbReference type="InterPro" id="IPR000086">
    <property type="entry name" value="NUDIX_hydrolase_dom"/>
</dbReference>
<evidence type="ECO:0000313" key="4">
    <source>
        <dbReference type="EMBL" id="SBW22711.1"/>
    </source>
</evidence>
<evidence type="ECO:0000256" key="2">
    <source>
        <dbReference type="SAM" id="MobiDB-lite"/>
    </source>
</evidence>
<organism evidence="4 5">
    <name type="scientific">Candidatus Protofrankia californiensis</name>
    <dbReference type="NCBI Taxonomy" id="1839754"/>
    <lineage>
        <taxon>Bacteria</taxon>
        <taxon>Bacillati</taxon>
        <taxon>Actinomycetota</taxon>
        <taxon>Actinomycetes</taxon>
        <taxon>Frankiales</taxon>
        <taxon>Frankiaceae</taxon>
        <taxon>Protofrankia</taxon>
    </lineage>
</organism>
<dbReference type="InterPro" id="IPR015797">
    <property type="entry name" value="NUDIX_hydrolase-like_dom_sf"/>
</dbReference>
<feature type="domain" description="Nudix hydrolase" evidence="3">
    <location>
        <begin position="35"/>
        <end position="169"/>
    </location>
</feature>
<evidence type="ECO:0000313" key="5">
    <source>
        <dbReference type="Proteomes" id="UP000199013"/>
    </source>
</evidence>
<dbReference type="InterPro" id="IPR036390">
    <property type="entry name" value="WH_DNA-bd_sf"/>
</dbReference>
<dbReference type="SUPFAM" id="SSF46785">
    <property type="entry name" value="Winged helix' DNA-binding domain"/>
    <property type="match status" value="1"/>
</dbReference>
<dbReference type="Gene3D" id="1.10.10.10">
    <property type="entry name" value="Winged helix-like DNA-binding domain superfamily/Winged helix DNA-binding domain"/>
    <property type="match status" value="1"/>
</dbReference>
<accession>A0A1C3NYV2</accession>
<protein>
    <submittedName>
        <fullName evidence="4">NUDIX hydrolase</fullName>
    </submittedName>
</protein>
<dbReference type="InterPro" id="IPR020084">
    <property type="entry name" value="NUDIX_hydrolase_CS"/>
</dbReference>
<dbReference type="SUPFAM" id="SSF55811">
    <property type="entry name" value="Nudix"/>
    <property type="match status" value="1"/>
</dbReference>
<dbReference type="EMBL" id="FLUV01001271">
    <property type="protein sequence ID" value="SBW22711.1"/>
    <property type="molecule type" value="Genomic_DNA"/>
</dbReference>
<feature type="compositionally biased region" description="Polar residues" evidence="2">
    <location>
        <begin position="12"/>
        <end position="21"/>
    </location>
</feature>
<dbReference type="Gene3D" id="3.90.79.10">
    <property type="entry name" value="Nucleoside Triphosphate Pyrophosphohydrolase"/>
    <property type="match status" value="1"/>
</dbReference>
<dbReference type="InterPro" id="IPR036388">
    <property type="entry name" value="WH-like_DNA-bd_sf"/>
</dbReference>
<dbReference type="PROSITE" id="PS51462">
    <property type="entry name" value="NUDIX"/>
    <property type="match status" value="1"/>
</dbReference>
<dbReference type="PROSITE" id="PS00893">
    <property type="entry name" value="NUDIX_BOX"/>
    <property type="match status" value="1"/>
</dbReference>
<dbReference type="AlphaFoldDB" id="A0A1C3NYV2"/>
<proteinExistence type="predicted"/>
<dbReference type="Pfam" id="PF00293">
    <property type="entry name" value="NUDIX"/>
    <property type="match status" value="1"/>
</dbReference>
<dbReference type="GO" id="GO:0016787">
    <property type="term" value="F:hydrolase activity"/>
    <property type="evidence" value="ECO:0007669"/>
    <property type="project" value="UniProtKB-KW"/>
</dbReference>
<reference evidence="5" key="1">
    <citation type="submission" date="2016-02" db="EMBL/GenBank/DDBJ databases">
        <authorList>
            <person name="Wibberg D."/>
        </authorList>
    </citation>
    <scope>NUCLEOTIDE SEQUENCE [LARGE SCALE GENOMIC DNA]</scope>
</reference>
<dbReference type="PANTHER" id="PTHR43736:SF4">
    <property type="entry name" value="SLR1690 PROTEIN"/>
    <property type="match status" value="1"/>
</dbReference>
<evidence type="ECO:0000256" key="1">
    <source>
        <dbReference type="ARBA" id="ARBA00022801"/>
    </source>
</evidence>
<dbReference type="Proteomes" id="UP000199013">
    <property type="component" value="Unassembled WGS sequence"/>
</dbReference>
<dbReference type="InterPro" id="IPR054105">
    <property type="entry name" value="WHD_NrtR"/>
</dbReference>
<keyword evidence="5" id="KW-1185">Reference proteome</keyword>
<sequence>MGRPNRPASWGDGSTSRGTGVSTLAGVSRARQEVTLTADLVILTIRDGRLCVLLVERGNEPFVGKLALPGGFLRGDESLDQTAARELAEETGVDSSSLHLQQVGVYSAPDRDPRTPRVITCAYLAIAPNLPLPTAGSDARAAAWLAVSDARRVGLAFDHDDILRDAVELARDELQFRTIATAFCHEEFTIGELREVYEVVWGAELDKPNFHRKVTDAAGFIEPTGRKRPTPNGRPAALYRAGPATVLLPPMMRARSAAS</sequence>
<dbReference type="PANTHER" id="PTHR43736">
    <property type="entry name" value="ADP-RIBOSE PYROPHOSPHATASE"/>
    <property type="match status" value="1"/>
</dbReference>
<keyword evidence="1 4" id="KW-0378">Hydrolase</keyword>
<dbReference type="CDD" id="cd18873">
    <property type="entry name" value="NUDIX_NadM_like"/>
    <property type="match status" value="1"/>
</dbReference>